<dbReference type="AlphaFoldDB" id="A0A9P1ID29"/>
<keyword evidence="2" id="KW-1185">Reference proteome</keyword>
<name>A0A9P1ID29_9PELO</name>
<evidence type="ECO:0000313" key="1">
    <source>
        <dbReference type="EMBL" id="CAI5442876.1"/>
    </source>
</evidence>
<dbReference type="Proteomes" id="UP001152747">
    <property type="component" value="Unassembled WGS sequence"/>
</dbReference>
<dbReference type="EMBL" id="CANHGI010000002">
    <property type="protein sequence ID" value="CAI5442876.1"/>
    <property type="molecule type" value="Genomic_DNA"/>
</dbReference>
<comment type="caution">
    <text evidence="1">The sequence shown here is derived from an EMBL/GenBank/DDBJ whole genome shotgun (WGS) entry which is preliminary data.</text>
</comment>
<evidence type="ECO:0000313" key="2">
    <source>
        <dbReference type="Proteomes" id="UP001152747"/>
    </source>
</evidence>
<protein>
    <submittedName>
        <fullName evidence="1">Uncharacterized protein</fullName>
    </submittedName>
</protein>
<accession>A0A9P1ID29</accession>
<proteinExistence type="predicted"/>
<sequence>MKSEVIEYLDLPSKAKFSRCSKTCYKEILGSKNYLKSIKFSQSYARTYEIRFEFFQDNREYRIELYNLQEEDEDDEALYQFLFFEFETIRDEWELKRINVINYAVAYFQRLIDCSTYLKQIDFDFRDTLIFQNFKNIEKLEHLKTFRIFDLRENRETLGENGFEDLELLSKIRKNIIAPVSSLNLEKLLKITARKSKLYDVKMSPKVVKDYVVAVRDGKINENIKKIRLDYDKNQETWDPEMIFETDSSDSEEHTLKVDVLNKETDPERDKAIWFDLNIRGKPERYAKFRLTQKSFLLVIRLQEKRQYYRERAEEYRGEVENDDELDIDSYNHGISDFTHHYDYGGWSDFEF</sequence>
<reference evidence="1" key="1">
    <citation type="submission" date="2022-11" db="EMBL/GenBank/DDBJ databases">
        <authorList>
            <person name="Kikuchi T."/>
        </authorList>
    </citation>
    <scope>NUCLEOTIDE SEQUENCE</scope>
    <source>
        <strain evidence="1">PS1010</strain>
    </source>
</reference>
<gene>
    <name evidence="1" type="ORF">CAMP_LOCUS5513</name>
</gene>
<organism evidence="1 2">
    <name type="scientific">Caenorhabditis angaria</name>
    <dbReference type="NCBI Taxonomy" id="860376"/>
    <lineage>
        <taxon>Eukaryota</taxon>
        <taxon>Metazoa</taxon>
        <taxon>Ecdysozoa</taxon>
        <taxon>Nematoda</taxon>
        <taxon>Chromadorea</taxon>
        <taxon>Rhabditida</taxon>
        <taxon>Rhabditina</taxon>
        <taxon>Rhabditomorpha</taxon>
        <taxon>Rhabditoidea</taxon>
        <taxon>Rhabditidae</taxon>
        <taxon>Peloderinae</taxon>
        <taxon>Caenorhabditis</taxon>
    </lineage>
</organism>